<evidence type="ECO:0000256" key="1">
    <source>
        <dbReference type="ARBA" id="ARBA00023002"/>
    </source>
</evidence>
<dbReference type="PANTHER" id="PTHR30466">
    <property type="entry name" value="FLAVIN REDUCTASE"/>
    <property type="match status" value="1"/>
</dbReference>
<dbReference type="SUPFAM" id="SSF50475">
    <property type="entry name" value="FMN-binding split barrel"/>
    <property type="match status" value="1"/>
</dbReference>
<dbReference type="GO" id="GO:0010181">
    <property type="term" value="F:FMN binding"/>
    <property type="evidence" value="ECO:0007669"/>
    <property type="project" value="InterPro"/>
</dbReference>
<reference evidence="3" key="1">
    <citation type="journal article" date="2014" name="Front. Microbiol.">
        <title>High frequency of phylogenetically diverse reductive dehalogenase-homologous genes in deep subseafloor sedimentary metagenomes.</title>
        <authorList>
            <person name="Kawai M."/>
            <person name="Futagami T."/>
            <person name="Toyoda A."/>
            <person name="Takaki Y."/>
            <person name="Nishi S."/>
            <person name="Hori S."/>
            <person name="Arai W."/>
            <person name="Tsubouchi T."/>
            <person name="Morono Y."/>
            <person name="Uchiyama I."/>
            <person name="Ito T."/>
            <person name="Fujiyama A."/>
            <person name="Inagaki F."/>
            <person name="Takami H."/>
        </authorList>
    </citation>
    <scope>NUCLEOTIDE SEQUENCE</scope>
    <source>
        <strain evidence="3">Expedition CK06-06</strain>
    </source>
</reference>
<dbReference type="AlphaFoldDB" id="X0TQR9"/>
<dbReference type="InterPro" id="IPR002563">
    <property type="entry name" value="Flavin_Rdtase-like_dom"/>
</dbReference>
<dbReference type="PANTHER" id="PTHR30466:SF1">
    <property type="entry name" value="FMN REDUCTASE (NADH) RUTF"/>
    <property type="match status" value="1"/>
</dbReference>
<dbReference type="SMART" id="SM00903">
    <property type="entry name" value="Flavin_Reduct"/>
    <property type="match status" value="1"/>
</dbReference>
<keyword evidence="1" id="KW-0560">Oxidoreductase</keyword>
<accession>X0TQR9</accession>
<proteinExistence type="predicted"/>
<sequence>MNPKALHKISYGLYAIAASKGDKINGQIANTVFQITSKPPTLAVSINKENYTHELIRESRSFVVNVLDRETGMVFIGRFGFKCGRDIEKFDGIKYRLSQLGNPILEENSIAFLEVRVEKEVDVGTHTIFIGEVVDADIISDGEPMTYAYYHIVKKGRAPKAAPTYIEE</sequence>
<dbReference type="Gene3D" id="2.30.110.10">
    <property type="entry name" value="Electron Transport, Fmn-binding Protein, Chain A"/>
    <property type="match status" value="1"/>
</dbReference>
<dbReference type="Pfam" id="PF01613">
    <property type="entry name" value="Flavin_Reduct"/>
    <property type="match status" value="1"/>
</dbReference>
<dbReference type="InterPro" id="IPR012349">
    <property type="entry name" value="Split_barrel_FMN-bd"/>
</dbReference>
<dbReference type="EMBL" id="BARS01017993">
    <property type="protein sequence ID" value="GAF89566.1"/>
    <property type="molecule type" value="Genomic_DNA"/>
</dbReference>
<dbReference type="GO" id="GO:0042602">
    <property type="term" value="F:riboflavin reductase (NADPH) activity"/>
    <property type="evidence" value="ECO:0007669"/>
    <property type="project" value="TreeGrafter"/>
</dbReference>
<evidence type="ECO:0000259" key="2">
    <source>
        <dbReference type="SMART" id="SM00903"/>
    </source>
</evidence>
<organism evidence="3">
    <name type="scientific">marine sediment metagenome</name>
    <dbReference type="NCBI Taxonomy" id="412755"/>
    <lineage>
        <taxon>unclassified sequences</taxon>
        <taxon>metagenomes</taxon>
        <taxon>ecological metagenomes</taxon>
    </lineage>
</organism>
<gene>
    <name evidence="3" type="ORF">S01H1_29361</name>
</gene>
<name>X0TQR9_9ZZZZ</name>
<comment type="caution">
    <text evidence="3">The sequence shown here is derived from an EMBL/GenBank/DDBJ whole genome shotgun (WGS) entry which is preliminary data.</text>
</comment>
<evidence type="ECO:0000313" key="3">
    <source>
        <dbReference type="EMBL" id="GAF89566.1"/>
    </source>
</evidence>
<dbReference type="InterPro" id="IPR050268">
    <property type="entry name" value="NADH-dep_flavin_reductase"/>
</dbReference>
<feature type="domain" description="Flavin reductase like" evidence="2">
    <location>
        <begin position="6"/>
        <end position="152"/>
    </location>
</feature>
<protein>
    <recommendedName>
        <fullName evidence="2">Flavin reductase like domain-containing protein</fullName>
    </recommendedName>
</protein>